<reference evidence="4 6" key="1">
    <citation type="submission" date="2016-10" db="EMBL/GenBank/DDBJ databases">
        <authorList>
            <person name="de Groot N.N."/>
        </authorList>
    </citation>
    <scope>NUCLEOTIDE SEQUENCE [LARGE SCALE GENOMIC DNA]</scope>
    <source>
        <strain evidence="4 6">WG14</strain>
    </source>
</reference>
<dbReference type="STRING" id="28234.SAMN04488588_0613"/>
<evidence type="ECO:0000256" key="1">
    <source>
        <dbReference type="ARBA" id="ARBA00023125"/>
    </source>
</evidence>
<gene>
    <name evidence="5" type="ORF">E4650_04470</name>
    <name evidence="4" type="ORF">SAMN04488588_0613</name>
</gene>
<dbReference type="PROSITE" id="PS50977">
    <property type="entry name" value="HTH_TETR_2"/>
    <property type="match status" value="2"/>
</dbReference>
<dbReference type="AlphaFoldDB" id="A0A1G6JRZ4"/>
<dbReference type="PRINTS" id="PR00455">
    <property type="entry name" value="HTHTETR"/>
</dbReference>
<dbReference type="OrthoDB" id="9812993at2"/>
<dbReference type="Pfam" id="PF00440">
    <property type="entry name" value="TetR_N"/>
    <property type="match status" value="2"/>
</dbReference>
<dbReference type="InterPro" id="IPR001647">
    <property type="entry name" value="HTH_TetR"/>
</dbReference>
<keyword evidence="1 2" id="KW-0238">DNA-binding</keyword>
<proteinExistence type="predicted"/>
<name>A0A1G6JRZ4_9BACT</name>
<sequence length="374" mass="44829">MSKRRTKTLEKLIDTSRDLFSSKWFETVSVAEICREAGVSNGVFYRYFKNKKGIFEYQLNELIKFFDREFNSIRGVTIEDRLNKFLDIVIESSLKYKKQITIYREAQYRFPEYEKRLRRIYITGISRIFNRDISEAEYLYIAGAARFINIRNLFNGKEYQKEQLKDIILNGIFYNDEVNFESVFNKELVNVDKKERDDTRNRLLNSGIQLFGSKGYYNVNIYDIVKEAGYAIGTFYIYFNSKEEFLSTIVKKISKLTRRFITKNSEFSKNRLERELRGIYLFLKFFSENKNYYEIVREAEFVVNKDVRDYYESFEKGYLKNLVNIKYDADILVSNILMGISHYMGIEKFFLQKIDDEKMIIKELKIYMTNGIKK</sequence>
<feature type="domain" description="HTH tetR-type" evidence="3">
    <location>
        <begin position="197"/>
        <end position="257"/>
    </location>
</feature>
<dbReference type="InterPro" id="IPR009057">
    <property type="entry name" value="Homeodomain-like_sf"/>
</dbReference>
<evidence type="ECO:0000256" key="2">
    <source>
        <dbReference type="PROSITE-ProRule" id="PRU00335"/>
    </source>
</evidence>
<dbReference type="RefSeq" id="WP_091402701.1">
    <property type="nucleotide sequence ID" value="NZ_FMYV01000002.1"/>
</dbReference>
<evidence type="ECO:0000313" key="5">
    <source>
        <dbReference type="EMBL" id="TGG88299.1"/>
    </source>
</evidence>
<dbReference type="SUPFAM" id="SSF46689">
    <property type="entry name" value="Homeodomain-like"/>
    <property type="match status" value="2"/>
</dbReference>
<dbReference type="GO" id="GO:0003677">
    <property type="term" value="F:DNA binding"/>
    <property type="evidence" value="ECO:0007669"/>
    <property type="project" value="UniProtKB-UniRule"/>
</dbReference>
<reference evidence="5 7" key="2">
    <citation type="submission" date="2019-04" db="EMBL/GenBank/DDBJ databases">
        <title>Draft genome sequence data and analysis of a Fermenting Bacterium, Geotoga petraea strain HO-Geo1, isolated from heavy-oil petroleum reservoir in Russia.</title>
        <authorList>
            <person name="Grouzdev D.S."/>
            <person name="Semenova E.M."/>
            <person name="Sokolova D.S."/>
            <person name="Tourova T.P."/>
            <person name="Poltaraus A.B."/>
            <person name="Nazina T.N."/>
        </authorList>
    </citation>
    <scope>NUCLEOTIDE SEQUENCE [LARGE SCALE GENOMIC DNA]</scope>
    <source>
        <strain evidence="5 7">HO-Geo1</strain>
    </source>
</reference>
<evidence type="ECO:0000313" key="4">
    <source>
        <dbReference type="EMBL" id="SDC21473.1"/>
    </source>
</evidence>
<dbReference type="EMBL" id="SRME01000002">
    <property type="protein sequence ID" value="TGG88299.1"/>
    <property type="molecule type" value="Genomic_DNA"/>
</dbReference>
<protein>
    <submittedName>
        <fullName evidence="4">DNA-binding transcriptional regulator, AcrR family</fullName>
    </submittedName>
    <submittedName>
        <fullName evidence="5">TetR/AcrR family transcriptional regulator</fullName>
    </submittedName>
</protein>
<accession>A0A1G6JRZ4</accession>
<dbReference type="Proteomes" id="UP000297288">
    <property type="component" value="Unassembled WGS sequence"/>
</dbReference>
<dbReference type="PANTHER" id="PTHR43479">
    <property type="entry name" value="ACREF/ENVCD OPERON REPRESSOR-RELATED"/>
    <property type="match status" value="1"/>
</dbReference>
<feature type="DNA-binding region" description="H-T-H motif" evidence="2">
    <location>
        <begin position="29"/>
        <end position="48"/>
    </location>
</feature>
<organism evidence="4 6">
    <name type="scientific">Geotoga petraea</name>
    <dbReference type="NCBI Taxonomy" id="28234"/>
    <lineage>
        <taxon>Bacteria</taxon>
        <taxon>Thermotogati</taxon>
        <taxon>Thermotogota</taxon>
        <taxon>Thermotogae</taxon>
        <taxon>Petrotogales</taxon>
        <taxon>Petrotogaceae</taxon>
        <taxon>Geotoga</taxon>
    </lineage>
</organism>
<feature type="domain" description="HTH tetR-type" evidence="3">
    <location>
        <begin position="6"/>
        <end position="66"/>
    </location>
</feature>
<dbReference type="Gene3D" id="1.10.357.10">
    <property type="entry name" value="Tetracycline Repressor, domain 2"/>
    <property type="match status" value="2"/>
</dbReference>
<evidence type="ECO:0000259" key="3">
    <source>
        <dbReference type="PROSITE" id="PS50977"/>
    </source>
</evidence>
<keyword evidence="6" id="KW-1185">Reference proteome</keyword>
<evidence type="ECO:0000313" key="6">
    <source>
        <dbReference type="Proteomes" id="UP000199322"/>
    </source>
</evidence>
<dbReference type="Proteomes" id="UP000199322">
    <property type="component" value="Unassembled WGS sequence"/>
</dbReference>
<dbReference type="InterPro" id="IPR050624">
    <property type="entry name" value="HTH-type_Tx_Regulator"/>
</dbReference>
<evidence type="ECO:0000313" key="7">
    <source>
        <dbReference type="Proteomes" id="UP000297288"/>
    </source>
</evidence>
<dbReference type="PANTHER" id="PTHR43479:SF11">
    <property type="entry name" value="ACREF_ENVCD OPERON REPRESSOR-RELATED"/>
    <property type="match status" value="1"/>
</dbReference>
<dbReference type="EMBL" id="FMYV01000002">
    <property type="protein sequence ID" value="SDC21473.1"/>
    <property type="molecule type" value="Genomic_DNA"/>
</dbReference>
<feature type="DNA-binding region" description="H-T-H motif" evidence="2">
    <location>
        <begin position="220"/>
        <end position="239"/>
    </location>
</feature>